<evidence type="ECO:0000313" key="2">
    <source>
        <dbReference type="EMBL" id="SQC01515.1"/>
    </source>
</evidence>
<evidence type="ECO:0000259" key="1">
    <source>
        <dbReference type="Pfam" id="PF16268"/>
    </source>
</evidence>
<name>A0A2X3BZL7_9ACTO</name>
<dbReference type="Proteomes" id="UP000250245">
    <property type="component" value="Unassembled WGS sequence"/>
</dbReference>
<sequence length="179" mass="19903">MMILGNDYAVGFADFGHRYQTIAVWPLGPALLPWEYTREQVDGISDVLHALHCAVGPAVPTNEEWYHRPVDLDVPLRFRILLKQRTSTLAGFEGSTRIYLNSVDPWTLGDEMVTLLGEKARTRSDSTLAAAGQRIPFAERFLGRIARPARATAPTKPATVLSTEPSLDPITWRGRCCLV</sequence>
<gene>
    <name evidence="2" type="ORF">NCTC11820_01903</name>
</gene>
<protein>
    <recommendedName>
        <fullName evidence="1">DUF4921 domain-containing protein</fullName>
    </recommendedName>
</protein>
<feature type="domain" description="DUF4921" evidence="1">
    <location>
        <begin position="1"/>
        <end position="121"/>
    </location>
</feature>
<reference evidence="2 3" key="1">
    <citation type="submission" date="2018-06" db="EMBL/GenBank/DDBJ databases">
        <authorList>
            <consortium name="Pathogen Informatics"/>
            <person name="Doyle S."/>
        </authorList>
    </citation>
    <scope>NUCLEOTIDE SEQUENCE [LARGE SCALE GENOMIC DNA]</scope>
    <source>
        <strain evidence="2 3">NCTC11820</strain>
    </source>
</reference>
<dbReference type="AlphaFoldDB" id="A0A2X3BZL7"/>
<dbReference type="InterPro" id="IPR032576">
    <property type="entry name" value="DUF4921"/>
</dbReference>
<proteinExistence type="predicted"/>
<dbReference type="EMBL" id="UASJ01000002">
    <property type="protein sequence ID" value="SQC01515.1"/>
    <property type="molecule type" value="Genomic_DNA"/>
</dbReference>
<evidence type="ECO:0000313" key="3">
    <source>
        <dbReference type="Proteomes" id="UP000250245"/>
    </source>
</evidence>
<dbReference type="Pfam" id="PF16268">
    <property type="entry name" value="DUF4921"/>
    <property type="match status" value="1"/>
</dbReference>
<organism evidence="2 3">
    <name type="scientific">Mobiluncus curtisii</name>
    <dbReference type="NCBI Taxonomy" id="2051"/>
    <lineage>
        <taxon>Bacteria</taxon>
        <taxon>Bacillati</taxon>
        <taxon>Actinomycetota</taxon>
        <taxon>Actinomycetes</taxon>
        <taxon>Actinomycetales</taxon>
        <taxon>Actinomycetaceae</taxon>
        <taxon>Mobiluncus</taxon>
    </lineage>
</organism>
<accession>A0A2X3BZL7</accession>